<proteinExistence type="predicted"/>
<comment type="caution">
    <text evidence="1">The sequence shown here is derived from an EMBL/GenBank/DDBJ whole genome shotgun (WGS) entry which is preliminary data.</text>
</comment>
<sequence length="77" mass="8577">MLTVTKNGKTISLYKGMSCENAPEAMNWIMSALPTVTEKLDEYIYLEATGDAVRRKFEEVRAEFDAASELAPKSQVS</sequence>
<reference evidence="1 2" key="1">
    <citation type="submission" date="2024-09" db="EMBL/GenBank/DDBJ databases">
        <authorList>
            <person name="D'Angelo T."/>
        </authorList>
    </citation>
    <scope>NUCLEOTIDE SEQUENCE [LARGE SCALE GENOMIC DNA]</scope>
    <source>
        <strain evidence="1">SAG AM-320-E07</strain>
    </source>
</reference>
<organism evidence="1 2">
    <name type="scientific">Eiseniibacteriota bacterium</name>
    <dbReference type="NCBI Taxonomy" id="2212470"/>
    <lineage>
        <taxon>Bacteria</taxon>
        <taxon>Candidatus Eiseniibacteriota</taxon>
    </lineage>
</organism>
<name>A0ABV6YJF9_UNCEI</name>
<protein>
    <submittedName>
        <fullName evidence="1">Uncharacterized protein</fullName>
    </submittedName>
</protein>
<accession>A0ABV6YJF9</accession>
<evidence type="ECO:0000313" key="1">
    <source>
        <dbReference type="EMBL" id="MFC1572430.1"/>
    </source>
</evidence>
<evidence type="ECO:0000313" key="2">
    <source>
        <dbReference type="Proteomes" id="UP001593833"/>
    </source>
</evidence>
<dbReference type="EMBL" id="JBHPKH010000016">
    <property type="protein sequence ID" value="MFC1572430.1"/>
    <property type="molecule type" value="Genomic_DNA"/>
</dbReference>
<dbReference type="Proteomes" id="UP001593833">
    <property type="component" value="Unassembled WGS sequence"/>
</dbReference>
<gene>
    <name evidence="1" type="ORF">ACFL6M_02415</name>
</gene>
<keyword evidence="2" id="KW-1185">Reference proteome</keyword>